<evidence type="ECO:0000256" key="1">
    <source>
        <dbReference type="ARBA" id="ARBA00022737"/>
    </source>
</evidence>
<dbReference type="PANTHER" id="PTHR14058:SF8">
    <property type="entry name" value="PROTEIN FE65 HOMOLOG"/>
    <property type="match status" value="1"/>
</dbReference>
<keyword evidence="4" id="KW-1185">Reference proteome</keyword>
<protein>
    <submittedName>
        <fullName evidence="3">Oidioi.mRNA.OKI2018_I69.XSR.g14749.t1.cds</fullName>
    </submittedName>
</protein>
<dbReference type="InterPro" id="IPR011993">
    <property type="entry name" value="PH-like_dom_sf"/>
</dbReference>
<sequence>MSRKRRNQLVKICALVLPRSIRLGAFCNAHPMGCPKEDVIILKRRPRPKTLLLPNPTLYIPGSQLNHSGRWTTAGEVFPVRQLGSTEIVADTNLSSELQNAIRRLSRNIPRSSTSFSLGYRPLIKDTPEEDECGQSTGKQQSDAYLVVEAEQIRVIDPVTRAILETIKLSSIRVWAAHQLDIGVVARVGSTDMALVFRCETDAKGVAAAIHANCLRLANEIKMAKEKQRPFSIQDPEPYNQFQVKYVGNCAVNNPTGIETIRDAIGRLLTIHLESEWTPANAFISATTLLLKSSPPQIFFPRNLPLAMAN</sequence>
<accession>A0ABN7SAS0</accession>
<evidence type="ECO:0000313" key="3">
    <source>
        <dbReference type="EMBL" id="CAG5096721.1"/>
    </source>
</evidence>
<dbReference type="EMBL" id="OU015569">
    <property type="protein sequence ID" value="CAG5096721.1"/>
    <property type="molecule type" value="Genomic_DNA"/>
</dbReference>
<dbReference type="SMART" id="SM00462">
    <property type="entry name" value="PTB"/>
    <property type="match status" value="1"/>
</dbReference>
<dbReference type="Proteomes" id="UP001158576">
    <property type="component" value="Chromosome XSR"/>
</dbReference>
<dbReference type="Pfam" id="PF00640">
    <property type="entry name" value="PID"/>
    <property type="match status" value="1"/>
</dbReference>
<organism evidence="3 4">
    <name type="scientific">Oikopleura dioica</name>
    <name type="common">Tunicate</name>
    <dbReference type="NCBI Taxonomy" id="34765"/>
    <lineage>
        <taxon>Eukaryota</taxon>
        <taxon>Metazoa</taxon>
        <taxon>Chordata</taxon>
        <taxon>Tunicata</taxon>
        <taxon>Appendicularia</taxon>
        <taxon>Copelata</taxon>
        <taxon>Oikopleuridae</taxon>
        <taxon>Oikopleura</taxon>
    </lineage>
</organism>
<keyword evidence="1" id="KW-0677">Repeat</keyword>
<proteinExistence type="predicted"/>
<feature type="domain" description="PID" evidence="2">
    <location>
        <begin position="73"/>
        <end position="227"/>
    </location>
</feature>
<name>A0ABN7SAS0_OIKDI</name>
<reference evidence="3 4" key="1">
    <citation type="submission" date="2021-04" db="EMBL/GenBank/DDBJ databases">
        <authorList>
            <person name="Bliznina A."/>
        </authorList>
    </citation>
    <scope>NUCLEOTIDE SEQUENCE [LARGE SCALE GENOMIC DNA]</scope>
</reference>
<dbReference type="PANTHER" id="PTHR14058">
    <property type="entry name" value="AMYLOID BETA A4 PRECURSOR PROTEIN-BINDING FAMILY B"/>
    <property type="match status" value="1"/>
</dbReference>
<evidence type="ECO:0000259" key="2">
    <source>
        <dbReference type="SMART" id="SM00462"/>
    </source>
</evidence>
<dbReference type="SUPFAM" id="SSF50729">
    <property type="entry name" value="PH domain-like"/>
    <property type="match status" value="2"/>
</dbReference>
<dbReference type="InterPro" id="IPR039576">
    <property type="entry name" value="APBB1/2/3"/>
</dbReference>
<dbReference type="Gene3D" id="2.30.29.30">
    <property type="entry name" value="Pleckstrin-homology domain (PH domain)/Phosphotyrosine-binding domain (PTB)"/>
    <property type="match status" value="2"/>
</dbReference>
<dbReference type="InterPro" id="IPR006020">
    <property type="entry name" value="PTB/PI_dom"/>
</dbReference>
<evidence type="ECO:0000313" key="4">
    <source>
        <dbReference type="Proteomes" id="UP001158576"/>
    </source>
</evidence>
<gene>
    <name evidence="3" type="ORF">OKIOD_LOCUS6307</name>
</gene>